<comment type="caution">
    <text evidence="1">The sequence shown here is derived from an EMBL/GenBank/DDBJ whole genome shotgun (WGS) entry which is preliminary data.</text>
</comment>
<dbReference type="Proteomes" id="UP000555407">
    <property type="component" value="Unassembled WGS sequence"/>
</dbReference>
<proteinExistence type="predicted"/>
<name>A0A7X5VHN4_9ACTN</name>
<dbReference type="RefSeq" id="WP_202891411.1">
    <property type="nucleotide sequence ID" value="NZ_JAASRO010000001.1"/>
</dbReference>
<gene>
    <name evidence="1" type="ORF">BJY22_007107</name>
</gene>
<organism evidence="1 2">
    <name type="scientific">Kribbella shirazensis</name>
    <dbReference type="NCBI Taxonomy" id="1105143"/>
    <lineage>
        <taxon>Bacteria</taxon>
        <taxon>Bacillati</taxon>
        <taxon>Actinomycetota</taxon>
        <taxon>Actinomycetes</taxon>
        <taxon>Propionibacteriales</taxon>
        <taxon>Kribbellaceae</taxon>
        <taxon>Kribbella</taxon>
    </lineage>
</organism>
<accession>A0A7X5VHN4</accession>
<protein>
    <recommendedName>
        <fullName evidence="3">Recombinase XerD</fullName>
    </recommendedName>
</protein>
<dbReference type="AlphaFoldDB" id="A0A7X5VHN4"/>
<evidence type="ECO:0000313" key="1">
    <source>
        <dbReference type="EMBL" id="NIK61390.1"/>
    </source>
</evidence>
<sequence length="490" mass="55305">MSEPSCFDCGSPSIHTRLPHAWICKACRRRRHYHPQPCPGCGTTRPLAYRSTKSTDRADDRGDERIVCASCAGAESVFACHECGQEDHPYGATRCARCFLRERLTELLTDPGTGQIHTRLRPVFNELVTSERPQTGIWWLRKQPGIGPRLLGQMARGELEISHGTFRALPCDRAHNYLRELLASVGVLPAYEPRIERIPPWLDQKLGPLPADHADLVRRFAHWHVLRHLRNMARQGQLTKTMTDSARDRISAAIRFLAYLHAHGATAATVTQEQLERYQISHAISLASEYTFITWLRRSGINTRLRIPYVPAGPPTVNISDEQRWQHVERLLHDQTLRSYTRLGGLFTLLFAQPLSRIVAMRTSQVTMHTDGRVDVTFSTIPVQMPTVVDQIIRDHLHHRGQSLYASRGTQWLFPGGKPGHHLQTENIRAQLVAIGIKPYESRKAALFQLAGEMPAPVLAELLGIPDSTAADWAKLAARDWTGYIADRAR</sequence>
<evidence type="ECO:0000313" key="2">
    <source>
        <dbReference type="Proteomes" id="UP000555407"/>
    </source>
</evidence>
<keyword evidence="2" id="KW-1185">Reference proteome</keyword>
<reference evidence="1 2" key="1">
    <citation type="submission" date="2020-03" db="EMBL/GenBank/DDBJ databases">
        <title>Sequencing the genomes of 1000 actinobacteria strains.</title>
        <authorList>
            <person name="Klenk H.-P."/>
        </authorList>
    </citation>
    <scope>NUCLEOTIDE SEQUENCE [LARGE SCALE GENOMIC DNA]</scope>
    <source>
        <strain evidence="1 2">DSM 45490</strain>
    </source>
</reference>
<evidence type="ECO:0008006" key="3">
    <source>
        <dbReference type="Google" id="ProtNLM"/>
    </source>
</evidence>
<dbReference type="EMBL" id="JAASRO010000001">
    <property type="protein sequence ID" value="NIK61390.1"/>
    <property type="molecule type" value="Genomic_DNA"/>
</dbReference>